<evidence type="ECO:0000313" key="2">
    <source>
        <dbReference type="Proteomes" id="UP000184368"/>
    </source>
</evidence>
<protein>
    <submittedName>
        <fullName evidence="1">Predicted nucleic acid-binding protein, contains PIN domain</fullName>
    </submittedName>
</protein>
<dbReference type="AlphaFoldDB" id="A0A1M4S8J6"/>
<dbReference type="InterPro" id="IPR021799">
    <property type="entry name" value="PIN-like_prokaryotic"/>
</dbReference>
<organism evidence="1 2">
    <name type="scientific">Cnuella takakiae</name>
    <dbReference type="NCBI Taxonomy" id="1302690"/>
    <lineage>
        <taxon>Bacteria</taxon>
        <taxon>Pseudomonadati</taxon>
        <taxon>Bacteroidota</taxon>
        <taxon>Chitinophagia</taxon>
        <taxon>Chitinophagales</taxon>
        <taxon>Chitinophagaceae</taxon>
        <taxon>Cnuella</taxon>
    </lineage>
</organism>
<dbReference type="Proteomes" id="UP000184368">
    <property type="component" value="Unassembled WGS sequence"/>
</dbReference>
<dbReference type="STRING" id="1302690.BUE76_22950"/>
<keyword evidence="2" id="KW-1185">Reference proteome</keyword>
<evidence type="ECO:0000313" key="1">
    <source>
        <dbReference type="EMBL" id="SHE28520.1"/>
    </source>
</evidence>
<dbReference type="Pfam" id="PF11848">
    <property type="entry name" value="DUF3368"/>
    <property type="match status" value="1"/>
</dbReference>
<dbReference type="PANTHER" id="PTHR39550">
    <property type="entry name" value="SLL0658 PROTEIN"/>
    <property type="match status" value="1"/>
</dbReference>
<dbReference type="EMBL" id="FQUO01000001">
    <property type="protein sequence ID" value="SHE28520.1"/>
    <property type="molecule type" value="Genomic_DNA"/>
</dbReference>
<name>A0A1M4S8J6_9BACT</name>
<gene>
    <name evidence="1" type="ORF">SAMN05444008_10117</name>
</gene>
<sequence length="151" mass="16538">MPASIISDTSCLNLLEKIEALELLHQLYGQVLTTEKVALELGAPLPGWIRIQNPTDFKSLRILEASLDHGEASAIALALEQEDCLLIIDELKGRKMAQQLGLAITSTLGVIAAAKLRRQLSSVKPLLEKIKETNFRISEELEQAILAQVGE</sequence>
<reference evidence="1 2" key="1">
    <citation type="submission" date="2016-11" db="EMBL/GenBank/DDBJ databases">
        <authorList>
            <person name="Jaros S."/>
            <person name="Januszkiewicz K."/>
            <person name="Wedrychowicz H."/>
        </authorList>
    </citation>
    <scope>NUCLEOTIDE SEQUENCE [LARGE SCALE GENOMIC DNA]</scope>
    <source>
        <strain evidence="1 2">DSM 26897</strain>
    </source>
</reference>
<proteinExistence type="predicted"/>
<dbReference type="RefSeq" id="WP_073038828.1">
    <property type="nucleotide sequence ID" value="NZ_FQUO01000001.1"/>
</dbReference>
<dbReference type="PANTHER" id="PTHR39550:SF1">
    <property type="entry name" value="SLL0658 PROTEIN"/>
    <property type="match status" value="1"/>
</dbReference>
<accession>A0A1M4S8J6</accession>
<dbReference type="OrthoDB" id="764457at2"/>